<sequence>MAGEGLVLRGTMRSHTDMVTAIASPIDNSDMIVTSSRDKSIILWHLTKDEKNCGVAHRRLTGHSHFVQDVVLSSDSQFALSDRFRFSQSDYQALEYACRTNTQFKKATLIPIGLAAFVSAQILSNPPLFQLRGTIRLNGGKDGVILLWDLAEGKKLYSLDAVSIIHSLCFSPNGYWLCAATEQTIKIWDLESKSIVEDLKVDLKAKAEKSDVSDTGNKKKVIMLLILPAQFSVNFSSI</sequence>
<dbReference type="InterPro" id="IPR036322">
    <property type="entry name" value="WD40_repeat_dom_sf"/>
</dbReference>
<proteinExistence type="inferred from homology"/>
<reference evidence="4" key="1">
    <citation type="submission" date="2019-09" db="EMBL/GenBank/DDBJ databases">
        <title>Draft genome information of white flower Hibiscus syriacus.</title>
        <authorList>
            <person name="Kim Y.-M."/>
        </authorList>
    </citation>
    <scope>NUCLEOTIDE SEQUENCE [LARGE SCALE GENOMIC DNA]</scope>
    <source>
        <strain evidence="4">YM2019G1</strain>
    </source>
</reference>
<feature type="repeat" description="WD" evidence="3">
    <location>
        <begin position="12"/>
        <end position="46"/>
    </location>
</feature>
<dbReference type="GO" id="GO:0043022">
    <property type="term" value="F:ribosome binding"/>
    <property type="evidence" value="ECO:0007669"/>
    <property type="project" value="InterPro"/>
</dbReference>
<evidence type="ECO:0000256" key="1">
    <source>
        <dbReference type="ARBA" id="ARBA00007253"/>
    </source>
</evidence>
<dbReference type="SUPFAM" id="SSF50978">
    <property type="entry name" value="WD40 repeat-like"/>
    <property type="match status" value="1"/>
</dbReference>
<dbReference type="Pfam" id="PF00400">
    <property type="entry name" value="WD40"/>
    <property type="match status" value="2"/>
</dbReference>
<evidence type="ECO:0000256" key="3">
    <source>
        <dbReference type="PROSITE-ProRule" id="PRU00221"/>
    </source>
</evidence>
<dbReference type="InterPro" id="IPR001680">
    <property type="entry name" value="WD40_rpt"/>
</dbReference>
<keyword evidence="2" id="KW-0687">Ribonucleoprotein</keyword>
<dbReference type="Gene3D" id="2.130.10.10">
    <property type="entry name" value="YVTN repeat-like/Quinoprotein amine dehydrogenase"/>
    <property type="match status" value="2"/>
</dbReference>
<dbReference type="PROSITE" id="PS50082">
    <property type="entry name" value="WD_REPEATS_2"/>
    <property type="match status" value="1"/>
</dbReference>
<name>A0A6A3D718_HIBSY</name>
<comment type="similarity">
    <text evidence="1">Belongs to the WD repeat G protein beta family. Ribosomal protein RACK1 subfamily.</text>
</comment>
<dbReference type="EMBL" id="VEPZ02000034">
    <property type="protein sequence ID" value="KAE8735181.1"/>
    <property type="molecule type" value="Genomic_DNA"/>
</dbReference>
<dbReference type="GO" id="GO:0045182">
    <property type="term" value="F:translation regulator activity"/>
    <property type="evidence" value="ECO:0007669"/>
    <property type="project" value="InterPro"/>
</dbReference>
<dbReference type="AlphaFoldDB" id="A0A6A3D718"/>
<dbReference type="InterPro" id="IPR045223">
    <property type="entry name" value="RACK1-like"/>
</dbReference>
<dbReference type="Proteomes" id="UP000436088">
    <property type="component" value="Unassembled WGS sequence"/>
</dbReference>
<accession>A0A6A3D718</accession>
<keyword evidence="3" id="KW-0853">WD repeat</keyword>
<protein>
    <submittedName>
        <fullName evidence="4">Uncharacterized protein</fullName>
    </submittedName>
</protein>
<keyword evidence="5" id="KW-1185">Reference proteome</keyword>
<dbReference type="SMART" id="SM00320">
    <property type="entry name" value="WD40"/>
    <property type="match status" value="2"/>
</dbReference>
<dbReference type="GO" id="GO:1990904">
    <property type="term" value="C:ribonucleoprotein complex"/>
    <property type="evidence" value="ECO:0007669"/>
    <property type="project" value="UniProtKB-KW"/>
</dbReference>
<evidence type="ECO:0000313" key="4">
    <source>
        <dbReference type="EMBL" id="KAE8735181.1"/>
    </source>
</evidence>
<organism evidence="4 5">
    <name type="scientific">Hibiscus syriacus</name>
    <name type="common">Rose of Sharon</name>
    <dbReference type="NCBI Taxonomy" id="106335"/>
    <lineage>
        <taxon>Eukaryota</taxon>
        <taxon>Viridiplantae</taxon>
        <taxon>Streptophyta</taxon>
        <taxon>Embryophyta</taxon>
        <taxon>Tracheophyta</taxon>
        <taxon>Spermatophyta</taxon>
        <taxon>Magnoliopsida</taxon>
        <taxon>eudicotyledons</taxon>
        <taxon>Gunneridae</taxon>
        <taxon>Pentapetalae</taxon>
        <taxon>rosids</taxon>
        <taxon>malvids</taxon>
        <taxon>Malvales</taxon>
        <taxon>Malvaceae</taxon>
        <taxon>Malvoideae</taxon>
        <taxon>Hibiscus</taxon>
    </lineage>
</organism>
<comment type="caution">
    <text evidence="4">The sequence shown here is derived from an EMBL/GenBank/DDBJ whole genome shotgun (WGS) entry which is preliminary data.</text>
</comment>
<evidence type="ECO:0000313" key="5">
    <source>
        <dbReference type="Proteomes" id="UP000436088"/>
    </source>
</evidence>
<gene>
    <name evidence="4" type="ORF">F3Y22_tig00000376pilonHSYRG00010</name>
</gene>
<dbReference type="InterPro" id="IPR015943">
    <property type="entry name" value="WD40/YVTN_repeat-like_dom_sf"/>
</dbReference>
<dbReference type="PANTHER" id="PTHR19868">
    <property type="entry name" value="RECEPTOR FOR ACTIVATED PROTEIN KINASE C RACK1"/>
    <property type="match status" value="1"/>
</dbReference>
<evidence type="ECO:0000256" key="2">
    <source>
        <dbReference type="ARBA" id="ARBA00023274"/>
    </source>
</evidence>